<keyword evidence="5" id="KW-1185">Reference proteome</keyword>
<evidence type="ECO:0000313" key="4">
    <source>
        <dbReference type="EMBL" id="MDQ4213991.1"/>
    </source>
</evidence>
<dbReference type="Proteomes" id="UP001230289">
    <property type="component" value="Unassembled WGS sequence"/>
</dbReference>
<keyword evidence="2" id="KW-0472">Membrane</keyword>
<keyword evidence="2" id="KW-1133">Transmembrane helix</keyword>
<proteinExistence type="predicted"/>
<dbReference type="Pfam" id="PF10756">
    <property type="entry name" value="bPH_6"/>
    <property type="match status" value="1"/>
</dbReference>
<evidence type="ECO:0000256" key="1">
    <source>
        <dbReference type="SAM" id="MobiDB-lite"/>
    </source>
</evidence>
<feature type="transmembrane region" description="Helical" evidence="2">
    <location>
        <begin position="12"/>
        <end position="29"/>
    </location>
</feature>
<dbReference type="RefSeq" id="WP_308488928.1">
    <property type="nucleotide sequence ID" value="NZ_JAVFCB010000004.1"/>
</dbReference>
<evidence type="ECO:0000256" key="2">
    <source>
        <dbReference type="SAM" id="Phobius"/>
    </source>
</evidence>
<reference evidence="4 5" key="1">
    <citation type="submission" date="2023-08" db="EMBL/GenBank/DDBJ databases">
        <title>Microbacterium sp. nov., isolated from a waste landfill.</title>
        <authorList>
            <person name="Wen W."/>
        </authorList>
    </citation>
    <scope>NUCLEOTIDE SEQUENCE [LARGE SCALE GENOMIC DNA]</scope>
    <source>
        <strain evidence="4 5">ASV81</strain>
    </source>
</reference>
<feature type="domain" description="Low molecular weight protein antigen 6 PH" evidence="3">
    <location>
        <begin position="61"/>
        <end position="104"/>
    </location>
</feature>
<dbReference type="EMBL" id="JAVFCB010000004">
    <property type="protein sequence ID" value="MDQ4213991.1"/>
    <property type="molecule type" value="Genomic_DNA"/>
</dbReference>
<feature type="region of interest" description="Disordered" evidence="1">
    <location>
        <begin position="108"/>
        <end position="127"/>
    </location>
</feature>
<keyword evidence="2" id="KW-0812">Transmembrane</keyword>
<feature type="transmembrane region" description="Helical" evidence="2">
    <location>
        <begin position="167"/>
        <end position="185"/>
    </location>
</feature>
<protein>
    <submittedName>
        <fullName evidence="4">PH domain-containing protein</fullName>
    </submittedName>
</protein>
<sequence length="186" mass="20757">MGVRTYRSSTGIATLVICSAVSVFLLVDAVNRGSFGLMLLYAPWILLVLWLIYEISVASMVRVDDDGVVVQNLLRRTTFGWRRVADMDLRWQLDFQLDDGRKLSCWGGPGRAQSPRPGRKGEDPKVPQSLRALTEISDRRDLAAAREEFAPGEGVDAPIRRTWDWRAAFAIVVIVVWAGIAIAVTR</sequence>
<comment type="caution">
    <text evidence="4">The sequence shown here is derived from an EMBL/GenBank/DDBJ whole genome shotgun (WGS) entry which is preliminary data.</text>
</comment>
<gene>
    <name evidence="4" type="ORF">RBR11_08685</name>
</gene>
<evidence type="ECO:0000313" key="5">
    <source>
        <dbReference type="Proteomes" id="UP001230289"/>
    </source>
</evidence>
<dbReference type="InterPro" id="IPR019692">
    <property type="entry name" value="CFP-6_PH"/>
</dbReference>
<feature type="transmembrane region" description="Helical" evidence="2">
    <location>
        <begin position="35"/>
        <end position="53"/>
    </location>
</feature>
<accession>A0ABU0XFT9</accession>
<evidence type="ECO:0000259" key="3">
    <source>
        <dbReference type="Pfam" id="PF10756"/>
    </source>
</evidence>
<name>A0ABU0XFT9_9MICO</name>
<organism evidence="4 5">
    <name type="scientific">Microbacterium capsulatum</name>
    <dbReference type="NCBI Taxonomy" id="3041921"/>
    <lineage>
        <taxon>Bacteria</taxon>
        <taxon>Bacillati</taxon>
        <taxon>Actinomycetota</taxon>
        <taxon>Actinomycetes</taxon>
        <taxon>Micrococcales</taxon>
        <taxon>Microbacteriaceae</taxon>
        <taxon>Microbacterium</taxon>
    </lineage>
</organism>